<reference evidence="1 2" key="1">
    <citation type="submission" date="2015-05" db="EMBL/GenBank/DDBJ databases">
        <title>Genome sequencing and analysis of members of genus Stenotrophomonas.</title>
        <authorList>
            <person name="Patil P.P."/>
            <person name="Midha S."/>
            <person name="Patil P.B."/>
        </authorList>
    </citation>
    <scope>NUCLEOTIDE SEQUENCE [LARGE SCALE GENOMIC DNA]</scope>
    <source>
        <strain evidence="1 2">DSM 21508</strain>
    </source>
</reference>
<evidence type="ECO:0000313" key="2">
    <source>
        <dbReference type="Proteomes" id="UP000051386"/>
    </source>
</evidence>
<sequence length="210" mass="23105">MLRVENLSTGEVVERRVEVDYFSPWSVSRLIAGPLVDETGLVTRFGAIAEGTGEHFDIIEFSVGRDGPWTELSTVDENGVWRFEHLITPPPAPFRPGRLFLRTASDPLAQLHTVEFQAPIITSPREGAETGPTPVFSGTAVGPFDIELADGSKQHLRPDKENKWSIEVGPLAPGEHTIIARMSSRPQREITRRTIRVLAEAPPGVPDVNP</sequence>
<gene>
    <name evidence="1" type="ORF">ABB28_15385</name>
</gene>
<name>A0A0R0CYY9_9GAMM</name>
<comment type="caution">
    <text evidence="1">The sequence shown here is derived from an EMBL/GenBank/DDBJ whole genome shotgun (WGS) entry which is preliminary data.</text>
</comment>
<dbReference type="EMBL" id="LDJK01000081">
    <property type="protein sequence ID" value="KRG70344.1"/>
    <property type="molecule type" value="Genomic_DNA"/>
</dbReference>
<organism evidence="1 2">
    <name type="scientific">Stenotrophomonas chelatiphaga</name>
    <dbReference type="NCBI Taxonomy" id="517011"/>
    <lineage>
        <taxon>Bacteria</taxon>
        <taxon>Pseudomonadati</taxon>
        <taxon>Pseudomonadota</taxon>
        <taxon>Gammaproteobacteria</taxon>
        <taxon>Lysobacterales</taxon>
        <taxon>Lysobacteraceae</taxon>
        <taxon>Stenotrophomonas</taxon>
    </lineage>
</organism>
<protein>
    <submittedName>
        <fullName evidence="1">Uncharacterized protein</fullName>
    </submittedName>
</protein>
<proteinExistence type="predicted"/>
<dbReference type="AlphaFoldDB" id="A0A0R0CYY9"/>
<keyword evidence="2" id="KW-1185">Reference proteome</keyword>
<dbReference type="Proteomes" id="UP000051386">
    <property type="component" value="Unassembled WGS sequence"/>
</dbReference>
<accession>A0A0R0CYY9</accession>
<evidence type="ECO:0000313" key="1">
    <source>
        <dbReference type="EMBL" id="KRG70344.1"/>
    </source>
</evidence>
<dbReference type="PATRIC" id="fig|517011.3.peg.3260"/>